<name>A0A1I2KTL8_9ACTN</name>
<dbReference type="InterPro" id="IPR003593">
    <property type="entry name" value="AAA+_ATPase"/>
</dbReference>
<dbReference type="InterPro" id="IPR050107">
    <property type="entry name" value="ABC_carbohydrate_import_ATPase"/>
</dbReference>
<dbReference type="SUPFAM" id="SSF52540">
    <property type="entry name" value="P-loop containing nucleoside triphosphate hydrolases"/>
    <property type="match status" value="2"/>
</dbReference>
<evidence type="ECO:0000256" key="2">
    <source>
        <dbReference type="ARBA" id="ARBA00022448"/>
    </source>
</evidence>
<evidence type="ECO:0000256" key="5">
    <source>
        <dbReference type="ARBA" id="ARBA00022741"/>
    </source>
</evidence>
<dbReference type="Pfam" id="PF00005">
    <property type="entry name" value="ABC_tran"/>
    <property type="match status" value="2"/>
</dbReference>
<evidence type="ECO:0000259" key="9">
    <source>
        <dbReference type="PROSITE" id="PS50893"/>
    </source>
</evidence>
<dbReference type="PROSITE" id="PS00211">
    <property type="entry name" value="ABC_TRANSPORTER_1"/>
    <property type="match status" value="1"/>
</dbReference>
<keyword evidence="5" id="KW-0547">Nucleotide-binding</keyword>
<dbReference type="PANTHER" id="PTHR43790:SF4">
    <property type="entry name" value="GUANOSINE IMPORT ATP-BINDING PROTEIN NUPO"/>
    <property type="match status" value="1"/>
</dbReference>
<dbReference type="GO" id="GO:0005524">
    <property type="term" value="F:ATP binding"/>
    <property type="evidence" value="ECO:0007669"/>
    <property type="project" value="UniProtKB-KW"/>
</dbReference>
<evidence type="ECO:0000313" key="10">
    <source>
        <dbReference type="EMBL" id="SFF69688.1"/>
    </source>
</evidence>
<dbReference type="GO" id="GO:0016887">
    <property type="term" value="F:ATP hydrolysis activity"/>
    <property type="evidence" value="ECO:0007669"/>
    <property type="project" value="InterPro"/>
</dbReference>
<dbReference type="Proteomes" id="UP000199052">
    <property type="component" value="Unassembled WGS sequence"/>
</dbReference>
<evidence type="ECO:0000256" key="4">
    <source>
        <dbReference type="ARBA" id="ARBA00022737"/>
    </source>
</evidence>
<proteinExistence type="predicted"/>
<dbReference type="InterPro" id="IPR027417">
    <property type="entry name" value="P-loop_NTPase"/>
</dbReference>
<dbReference type="Gene3D" id="3.40.50.300">
    <property type="entry name" value="P-loop containing nucleotide triphosphate hydrolases"/>
    <property type="match status" value="2"/>
</dbReference>
<feature type="domain" description="ABC transporter" evidence="9">
    <location>
        <begin position="274"/>
        <end position="518"/>
    </location>
</feature>
<keyword evidence="6 10" id="KW-0067">ATP-binding</keyword>
<dbReference type="STRING" id="504797.SAMN05421678_101487"/>
<dbReference type="AlphaFoldDB" id="A0A1I2KTL8"/>
<keyword evidence="2" id="KW-0813">Transport</keyword>
<keyword evidence="10" id="KW-0762">Sugar transport</keyword>
<evidence type="ECO:0000313" key="11">
    <source>
        <dbReference type="Proteomes" id="UP000199052"/>
    </source>
</evidence>
<dbReference type="PANTHER" id="PTHR43790">
    <property type="entry name" value="CARBOHYDRATE TRANSPORT ATP-BINDING PROTEIN MG119-RELATED"/>
    <property type="match status" value="1"/>
</dbReference>
<dbReference type="SMART" id="SM00382">
    <property type="entry name" value="AAA"/>
    <property type="match status" value="2"/>
</dbReference>
<evidence type="ECO:0000256" key="8">
    <source>
        <dbReference type="ARBA" id="ARBA00023136"/>
    </source>
</evidence>
<evidence type="ECO:0000256" key="1">
    <source>
        <dbReference type="ARBA" id="ARBA00004202"/>
    </source>
</evidence>
<keyword evidence="4" id="KW-0677">Repeat</keyword>
<dbReference type="InterPro" id="IPR003439">
    <property type="entry name" value="ABC_transporter-like_ATP-bd"/>
</dbReference>
<sequence>MHRTGPPAARMRIFRLEQCMKLELRGLTKRFGSLVANDHIDLTFESGRIHCLLGENGAGKSTLMNMLFGLLRPDEGQVLVDDAPVAFGSPGEAIAAGIGMVHQHFMLVPVFTVAENVVLGRERTRGLGLLDQRAARSLVRDLSERYGLAVDPDARVEDLPVGVQQRVEILKALANEARVLILDEPTAVLTPQEIDELIEVMRALRENGTTVVFITHKLKEVRAIADTITVIRRGAVVGTVDPDASEAELAELMVGRPVQLQVDKVPAAPAEPKLTVQDLSVVDGQGLVAVDDVSFDVRGGEILGIAGVQGNGQTELVQALVGLVDVAAGSVRLGGRELVGTSPRRHLAAGIGYIPEDRSHDGFVGSFSVAENLILDLFRGAPFARRGALSQAAVRDNADHRVEEFDVRTQSVDTPVSALSGGNQQKVVLARELSRPLELLIAAQPTRGLDVGSIEFVHRRIVAERDQGTAVVIVSTELEEIVALADRIAVMYRGRLVGIVGPDTPWDQLGCMMAGVPVEEAAQLAQANPTALGTLEDAS</sequence>
<comment type="subcellular location">
    <subcellularLocation>
        <location evidence="1">Cell membrane</location>
        <topology evidence="1">Peripheral membrane protein</topology>
    </subcellularLocation>
</comment>
<dbReference type="InterPro" id="IPR017871">
    <property type="entry name" value="ABC_transporter-like_CS"/>
</dbReference>
<dbReference type="PROSITE" id="PS50893">
    <property type="entry name" value="ABC_TRANSPORTER_2"/>
    <property type="match status" value="2"/>
</dbReference>
<evidence type="ECO:0000256" key="6">
    <source>
        <dbReference type="ARBA" id="ARBA00022840"/>
    </source>
</evidence>
<dbReference type="CDD" id="cd03215">
    <property type="entry name" value="ABC_Carb_Monos_II"/>
    <property type="match status" value="1"/>
</dbReference>
<evidence type="ECO:0000256" key="3">
    <source>
        <dbReference type="ARBA" id="ARBA00022475"/>
    </source>
</evidence>
<keyword evidence="8" id="KW-0472">Membrane</keyword>
<dbReference type="FunFam" id="3.40.50.300:FF:000127">
    <property type="entry name" value="Ribose import ATP-binding protein RbsA"/>
    <property type="match status" value="1"/>
</dbReference>
<organism evidence="10 11">
    <name type="scientific">Actinopolymorpha cephalotaxi</name>
    <dbReference type="NCBI Taxonomy" id="504797"/>
    <lineage>
        <taxon>Bacteria</taxon>
        <taxon>Bacillati</taxon>
        <taxon>Actinomycetota</taxon>
        <taxon>Actinomycetes</taxon>
        <taxon>Propionibacteriales</taxon>
        <taxon>Actinopolymorphaceae</taxon>
        <taxon>Actinopolymorpha</taxon>
    </lineage>
</organism>
<evidence type="ECO:0000256" key="7">
    <source>
        <dbReference type="ARBA" id="ARBA00022967"/>
    </source>
</evidence>
<reference evidence="10 11" key="1">
    <citation type="submission" date="2016-10" db="EMBL/GenBank/DDBJ databases">
        <authorList>
            <person name="de Groot N.N."/>
        </authorList>
    </citation>
    <scope>NUCLEOTIDE SEQUENCE [LARGE SCALE GENOMIC DNA]</scope>
    <source>
        <strain evidence="10 11">CPCC 202808</strain>
    </source>
</reference>
<dbReference type="GO" id="GO:0005886">
    <property type="term" value="C:plasma membrane"/>
    <property type="evidence" value="ECO:0007669"/>
    <property type="project" value="UniProtKB-SubCell"/>
</dbReference>
<keyword evidence="3" id="KW-1003">Cell membrane</keyword>
<gene>
    <name evidence="10" type="ORF">SAMN05421678_101487</name>
</gene>
<accession>A0A1I2KTL8</accession>
<keyword evidence="7" id="KW-1278">Translocase</keyword>
<protein>
    <submittedName>
        <fullName evidence="10">Simple sugar transport system ATP-binding protein</fullName>
    </submittedName>
</protein>
<feature type="domain" description="ABC transporter" evidence="9">
    <location>
        <begin position="22"/>
        <end position="258"/>
    </location>
</feature>
<dbReference type="CDD" id="cd03216">
    <property type="entry name" value="ABC_Carb_Monos_I"/>
    <property type="match status" value="1"/>
</dbReference>
<dbReference type="EMBL" id="FOOI01000001">
    <property type="protein sequence ID" value="SFF69688.1"/>
    <property type="molecule type" value="Genomic_DNA"/>
</dbReference>